<dbReference type="Proteomes" id="UP000663870">
    <property type="component" value="Unassembled WGS sequence"/>
</dbReference>
<reference evidence="2" key="1">
    <citation type="submission" date="2021-02" db="EMBL/GenBank/DDBJ databases">
        <authorList>
            <person name="Nowell W R."/>
        </authorList>
    </citation>
    <scope>NUCLEOTIDE SEQUENCE</scope>
</reference>
<dbReference type="Proteomes" id="UP000663854">
    <property type="component" value="Unassembled WGS sequence"/>
</dbReference>
<proteinExistence type="predicted"/>
<evidence type="ECO:0000313" key="3">
    <source>
        <dbReference type="Proteomes" id="UP000663870"/>
    </source>
</evidence>
<evidence type="ECO:0000313" key="1">
    <source>
        <dbReference type="EMBL" id="CAF1435209.1"/>
    </source>
</evidence>
<accession>A0A816DBL3</accession>
<evidence type="ECO:0000313" key="2">
    <source>
        <dbReference type="EMBL" id="CAF1633870.1"/>
    </source>
</evidence>
<dbReference type="EMBL" id="CAJNOH010006536">
    <property type="protein sequence ID" value="CAF1435209.1"/>
    <property type="molecule type" value="Genomic_DNA"/>
</dbReference>
<protein>
    <submittedName>
        <fullName evidence="2">Uncharacterized protein</fullName>
    </submittedName>
</protein>
<organism evidence="2 3">
    <name type="scientific">Rotaria sordida</name>
    <dbReference type="NCBI Taxonomy" id="392033"/>
    <lineage>
        <taxon>Eukaryota</taxon>
        <taxon>Metazoa</taxon>
        <taxon>Spiralia</taxon>
        <taxon>Gnathifera</taxon>
        <taxon>Rotifera</taxon>
        <taxon>Eurotatoria</taxon>
        <taxon>Bdelloidea</taxon>
        <taxon>Philodinida</taxon>
        <taxon>Philodinidae</taxon>
        <taxon>Rotaria</taxon>
    </lineage>
</organism>
<keyword evidence="3" id="KW-1185">Reference proteome</keyword>
<comment type="caution">
    <text evidence="2">The sequence shown here is derived from an EMBL/GenBank/DDBJ whole genome shotgun (WGS) entry which is preliminary data.</text>
</comment>
<sequence length="70" mass="8297">MQKKSGMISSKDEFYKSVHDIKETLLKNGLSKISADNLEKLFNYFEVEYPKIRDGDSIVRTNDRKRTRRQ</sequence>
<dbReference type="EMBL" id="CAJNOL010008112">
    <property type="protein sequence ID" value="CAF1633870.1"/>
    <property type="molecule type" value="Genomic_DNA"/>
</dbReference>
<dbReference type="AlphaFoldDB" id="A0A816DBL3"/>
<gene>
    <name evidence="2" type="ORF">JXQ802_LOCUS52218</name>
    <name evidence="1" type="ORF">PYM288_LOCUS35924</name>
</gene>
<name>A0A816DBL3_9BILA</name>